<dbReference type="GO" id="GO:0016787">
    <property type="term" value="F:hydrolase activity"/>
    <property type="evidence" value="ECO:0007669"/>
    <property type="project" value="UniProtKB-KW"/>
</dbReference>
<comment type="subcellular location">
    <subcellularLocation>
        <location evidence="1">Nucleus</location>
    </subcellularLocation>
</comment>
<evidence type="ECO:0000256" key="5">
    <source>
        <dbReference type="ARBA" id="ARBA00022833"/>
    </source>
</evidence>
<dbReference type="SMART" id="SM00451">
    <property type="entry name" value="ZnF_U1"/>
    <property type="match status" value="2"/>
</dbReference>
<evidence type="ECO:0000256" key="1">
    <source>
        <dbReference type="ARBA" id="ARBA00004123"/>
    </source>
</evidence>
<keyword evidence="10" id="KW-0378">Hydrolase</keyword>
<keyword evidence="2" id="KW-0479">Metal-binding</keyword>
<feature type="domain" description="U1-type" evidence="9">
    <location>
        <begin position="191"/>
        <end position="225"/>
    </location>
</feature>
<dbReference type="GO" id="GO:0008270">
    <property type="term" value="F:zinc ion binding"/>
    <property type="evidence" value="ECO:0007669"/>
    <property type="project" value="UniProtKB-KW"/>
</dbReference>
<dbReference type="InterPro" id="IPR003604">
    <property type="entry name" value="Matrin/U1-like-C_Znf_C2H2"/>
</dbReference>
<feature type="domain" description="U1-type" evidence="9">
    <location>
        <begin position="263"/>
        <end position="297"/>
    </location>
</feature>
<feature type="region of interest" description="Disordered" evidence="7">
    <location>
        <begin position="301"/>
        <end position="320"/>
    </location>
</feature>
<proteinExistence type="predicted"/>
<protein>
    <submittedName>
        <fullName evidence="10">Putative endonuclease or glycosyl hydrolase with C2H2-type zinc finger domain</fullName>
    </submittedName>
</protein>
<dbReference type="SUPFAM" id="SSF57667">
    <property type="entry name" value="beta-beta-alpha zinc fingers"/>
    <property type="match status" value="2"/>
</dbReference>
<evidence type="ECO:0000259" key="9">
    <source>
        <dbReference type="SMART" id="SM00451"/>
    </source>
</evidence>
<dbReference type="GO" id="GO:0005634">
    <property type="term" value="C:nucleus"/>
    <property type="evidence" value="ECO:0007669"/>
    <property type="project" value="UniProtKB-SubCell"/>
</dbReference>
<dbReference type="EMBL" id="AP019302">
    <property type="protein sequence ID" value="BBH04782.1"/>
    <property type="molecule type" value="Genomic_DNA"/>
</dbReference>
<keyword evidence="10" id="KW-0255">Endonuclease</keyword>
<dbReference type="SMART" id="SM00355">
    <property type="entry name" value="ZnF_C2H2"/>
    <property type="match status" value="2"/>
</dbReference>
<dbReference type="GO" id="GO:0003676">
    <property type="term" value="F:nucleic acid binding"/>
    <property type="evidence" value="ECO:0007669"/>
    <property type="project" value="InterPro"/>
</dbReference>
<dbReference type="PANTHER" id="PTHR46144">
    <property type="entry name" value="ZINC FINGER PROTEIN 385B-LIKE"/>
    <property type="match status" value="1"/>
</dbReference>
<gene>
    <name evidence="10" type="ORF">Prudu_016009</name>
</gene>
<dbReference type="Gene3D" id="3.30.160.60">
    <property type="entry name" value="Classic Zinc Finger"/>
    <property type="match status" value="2"/>
</dbReference>
<keyword evidence="10" id="KW-0540">Nuclease</keyword>
<keyword evidence="6" id="KW-0539">Nucleus</keyword>
<keyword evidence="4" id="KW-0863">Zinc-finger</keyword>
<feature type="domain" description="C2H2-type" evidence="8">
    <location>
        <begin position="266"/>
        <end position="290"/>
    </location>
</feature>
<dbReference type="InterPro" id="IPR036236">
    <property type="entry name" value="Znf_C2H2_sf"/>
</dbReference>
<evidence type="ECO:0000256" key="2">
    <source>
        <dbReference type="ARBA" id="ARBA00022723"/>
    </source>
</evidence>
<name>A0A4Y1RKB9_PRUDU</name>
<evidence type="ECO:0000256" key="3">
    <source>
        <dbReference type="ARBA" id="ARBA00022737"/>
    </source>
</evidence>
<evidence type="ECO:0000256" key="6">
    <source>
        <dbReference type="ARBA" id="ARBA00023242"/>
    </source>
</evidence>
<dbReference type="PANTHER" id="PTHR46144:SF6">
    <property type="entry name" value="C2H2-TYPE DOMAIN-CONTAINING PROTEIN"/>
    <property type="match status" value="1"/>
</dbReference>
<evidence type="ECO:0000256" key="4">
    <source>
        <dbReference type="ARBA" id="ARBA00022771"/>
    </source>
</evidence>
<dbReference type="InterPro" id="IPR013087">
    <property type="entry name" value="Znf_C2H2_type"/>
</dbReference>
<dbReference type="InterPro" id="IPR051868">
    <property type="entry name" value="ZN346_ZMAT4"/>
</dbReference>
<feature type="compositionally biased region" description="Basic and acidic residues" evidence="7">
    <location>
        <begin position="309"/>
        <end position="320"/>
    </location>
</feature>
<dbReference type="Pfam" id="PF12874">
    <property type="entry name" value="zf-met"/>
    <property type="match status" value="2"/>
</dbReference>
<sequence length="320" mass="35610">RRKVTWPISIHVGGPGPKTSPLSSSLLRNTFDSVQHSTLPQISENFLVQNPALFFMHTCKRANWWAEETKFEMASCSEEMDKAIAKLHQNFQDLRYHLEKAFLEQGRALLKFEAQWNDLKKEHKKGLEQHEVNLQQMGISVPSIGTGHFATANPNAALWSNSTAWASGNGTPTAWASGNGTPTSRASGNGTPKLHCDICNVYCDTKEVLDKHKLGKKHKMNMDKLKGKKPIPGQNSKRKAAYQPVEDLETKRRKVLESGAAPHTLRTCAICNVVCLSETDFNNHRAGQRHADAVVAMAKKHAAGTSSHHQPERRFYGGNQ</sequence>
<keyword evidence="3" id="KW-0677">Repeat</keyword>
<dbReference type="AlphaFoldDB" id="A0A4Y1RKB9"/>
<evidence type="ECO:0000256" key="7">
    <source>
        <dbReference type="SAM" id="MobiDB-lite"/>
    </source>
</evidence>
<dbReference type="GO" id="GO:0004519">
    <property type="term" value="F:endonuclease activity"/>
    <property type="evidence" value="ECO:0007669"/>
    <property type="project" value="UniProtKB-KW"/>
</dbReference>
<organism evidence="10">
    <name type="scientific">Prunus dulcis</name>
    <name type="common">Almond</name>
    <name type="synonym">Amygdalus dulcis</name>
    <dbReference type="NCBI Taxonomy" id="3755"/>
    <lineage>
        <taxon>Eukaryota</taxon>
        <taxon>Viridiplantae</taxon>
        <taxon>Streptophyta</taxon>
        <taxon>Embryophyta</taxon>
        <taxon>Tracheophyta</taxon>
        <taxon>Spermatophyta</taxon>
        <taxon>Magnoliopsida</taxon>
        <taxon>eudicotyledons</taxon>
        <taxon>Gunneridae</taxon>
        <taxon>Pentapetalae</taxon>
        <taxon>rosids</taxon>
        <taxon>fabids</taxon>
        <taxon>Rosales</taxon>
        <taxon>Rosaceae</taxon>
        <taxon>Amygdaloideae</taxon>
        <taxon>Amygdaleae</taxon>
        <taxon>Prunus</taxon>
    </lineage>
</organism>
<feature type="non-terminal residue" evidence="10">
    <location>
        <position position="1"/>
    </location>
</feature>
<feature type="domain" description="C2H2-type" evidence="8">
    <location>
        <begin position="194"/>
        <end position="218"/>
    </location>
</feature>
<reference evidence="10" key="1">
    <citation type="journal article" date="2019" name="Science">
        <title>Mutation of a bHLH transcription factor allowed almond domestication.</title>
        <authorList>
            <person name="Sanchez-Perez R."/>
            <person name="Pavan S."/>
            <person name="Mazzeo R."/>
            <person name="Moldovan C."/>
            <person name="Aiese Cigliano R."/>
            <person name="Del Cueto J."/>
            <person name="Ricciardi F."/>
            <person name="Lotti C."/>
            <person name="Ricciardi L."/>
            <person name="Dicenta F."/>
            <person name="Lopez-Marques R.L."/>
            <person name="Lindberg Moller B."/>
        </authorList>
    </citation>
    <scope>NUCLEOTIDE SEQUENCE</scope>
</reference>
<keyword evidence="5" id="KW-0862">Zinc</keyword>
<evidence type="ECO:0000313" key="10">
    <source>
        <dbReference type="EMBL" id="BBH04782.1"/>
    </source>
</evidence>
<accession>A0A4Y1RKB9</accession>
<feature type="region of interest" description="Disordered" evidence="7">
    <location>
        <begin position="223"/>
        <end position="245"/>
    </location>
</feature>
<evidence type="ECO:0000259" key="8">
    <source>
        <dbReference type="SMART" id="SM00355"/>
    </source>
</evidence>